<keyword evidence="2" id="KW-1185">Reference proteome</keyword>
<dbReference type="InterPro" id="IPR038058">
    <property type="entry name" value="PhnH-like_sp"/>
</dbReference>
<dbReference type="Proteomes" id="UP001198862">
    <property type="component" value="Unassembled WGS sequence"/>
</dbReference>
<reference evidence="1 2" key="1">
    <citation type="submission" date="2021-11" db="EMBL/GenBank/DDBJ databases">
        <authorList>
            <person name="Lee D.-H."/>
            <person name="Kim S.-B."/>
        </authorList>
    </citation>
    <scope>NUCLEOTIDE SEQUENCE [LARGE SCALE GENOMIC DNA]</scope>
    <source>
        <strain evidence="1 2">KCTC 52223</strain>
    </source>
</reference>
<dbReference type="Gene3D" id="3.40.50.11310">
    <property type="entry name" value="Bacterial phosphonate metabolism protein PhnH"/>
    <property type="match status" value="1"/>
</dbReference>
<dbReference type="Pfam" id="PF05845">
    <property type="entry name" value="PhnH"/>
    <property type="match status" value="1"/>
</dbReference>
<sequence length="196" mass="20410">MTTNLLAPGLADPPHDAQRLFRGVLEAFSHPGRIIELRDPPAGPGTLSPAAVAFLLTLADRETPLWLDAGLDKPDVRDFLRFHAGAPLVPARGAATFAVILSSSGDPFAGFAIGTDTYPDRAATLVIEVPSLEGGPACTWRGPGIDGEARVAIEGLGADFWPAWAANHALFPCGVDLVFAAGSRLVALPRSVAVEA</sequence>
<gene>
    <name evidence="1" type="primary">phnH</name>
    <name evidence="1" type="ORF">LJ725_23385</name>
</gene>
<comment type="caution">
    <text evidence="1">The sequence shown here is derived from an EMBL/GenBank/DDBJ whole genome shotgun (WGS) entry which is preliminary data.</text>
</comment>
<organism evidence="1 2">
    <name type="scientific">Reyranella aquatilis</name>
    <dbReference type="NCBI Taxonomy" id="2035356"/>
    <lineage>
        <taxon>Bacteria</taxon>
        <taxon>Pseudomonadati</taxon>
        <taxon>Pseudomonadota</taxon>
        <taxon>Alphaproteobacteria</taxon>
        <taxon>Hyphomicrobiales</taxon>
        <taxon>Reyranellaceae</taxon>
        <taxon>Reyranella</taxon>
    </lineage>
</organism>
<dbReference type="InterPro" id="IPR008772">
    <property type="entry name" value="Phosphonate_metab_PhnH"/>
</dbReference>
<dbReference type="NCBIfam" id="TIGR03292">
    <property type="entry name" value="PhnH_redo"/>
    <property type="match status" value="1"/>
</dbReference>
<proteinExistence type="predicted"/>
<dbReference type="RefSeq" id="WP_230553352.1">
    <property type="nucleotide sequence ID" value="NZ_JAJISD010000012.1"/>
</dbReference>
<dbReference type="SUPFAM" id="SSF159709">
    <property type="entry name" value="PhnH-like"/>
    <property type="match status" value="1"/>
</dbReference>
<dbReference type="PIRSF" id="PIRSF020680">
    <property type="entry name" value="PhnH"/>
    <property type="match status" value="1"/>
</dbReference>
<accession>A0ABS8L260</accession>
<keyword evidence="1" id="KW-0456">Lyase</keyword>
<dbReference type="GO" id="GO:0016829">
    <property type="term" value="F:lyase activity"/>
    <property type="evidence" value="ECO:0007669"/>
    <property type="project" value="UniProtKB-KW"/>
</dbReference>
<evidence type="ECO:0000313" key="1">
    <source>
        <dbReference type="EMBL" id="MCC8431928.1"/>
    </source>
</evidence>
<name>A0ABS8L260_9HYPH</name>
<evidence type="ECO:0000313" key="2">
    <source>
        <dbReference type="Proteomes" id="UP001198862"/>
    </source>
</evidence>
<dbReference type="EMBL" id="JAJISD010000012">
    <property type="protein sequence ID" value="MCC8431928.1"/>
    <property type="molecule type" value="Genomic_DNA"/>
</dbReference>
<protein>
    <submittedName>
        <fullName evidence="1">Phosphonate C-P lyase system protein PhnH</fullName>
    </submittedName>
</protein>